<gene>
    <name evidence="1" type="ORF">ACOLOM_LOCUS405</name>
</gene>
<proteinExistence type="predicted"/>
<dbReference type="Proteomes" id="UP000789525">
    <property type="component" value="Unassembled WGS sequence"/>
</dbReference>
<dbReference type="EMBL" id="CAJVPT010000398">
    <property type="protein sequence ID" value="CAG8444033.1"/>
    <property type="molecule type" value="Genomic_DNA"/>
</dbReference>
<protein>
    <submittedName>
        <fullName evidence="1">6158_t:CDS:1</fullName>
    </submittedName>
</protein>
<name>A0ACA9JZN0_9GLOM</name>
<organism evidence="1 2">
    <name type="scientific">Acaulospora colombiana</name>
    <dbReference type="NCBI Taxonomy" id="27376"/>
    <lineage>
        <taxon>Eukaryota</taxon>
        <taxon>Fungi</taxon>
        <taxon>Fungi incertae sedis</taxon>
        <taxon>Mucoromycota</taxon>
        <taxon>Glomeromycotina</taxon>
        <taxon>Glomeromycetes</taxon>
        <taxon>Diversisporales</taxon>
        <taxon>Acaulosporaceae</taxon>
        <taxon>Acaulospora</taxon>
    </lineage>
</organism>
<accession>A0ACA9JZN0</accession>
<evidence type="ECO:0000313" key="1">
    <source>
        <dbReference type="EMBL" id="CAG8444033.1"/>
    </source>
</evidence>
<sequence length="185" mass="19895">MEQNSGSSTFGRTAQEGLETAKDYGTQAYETASRISHGYMESLRSYINPLLQPASNMATYLWKNLPPLRWFAYALGLFNCIPLAIFLGWIILTLGFVSSLAGVGIVIAQGFFTFLGFIIFLPVACVLLIIAAIGAIAATSAWLGFEAANFGLVQLGVVKSRNAIGYTQARAITGTGARDAREQGR</sequence>
<keyword evidence="2" id="KW-1185">Reference proteome</keyword>
<evidence type="ECO:0000313" key="2">
    <source>
        <dbReference type="Proteomes" id="UP000789525"/>
    </source>
</evidence>
<comment type="caution">
    <text evidence="1">The sequence shown here is derived from an EMBL/GenBank/DDBJ whole genome shotgun (WGS) entry which is preliminary data.</text>
</comment>
<reference evidence="1" key="1">
    <citation type="submission" date="2021-06" db="EMBL/GenBank/DDBJ databases">
        <authorList>
            <person name="Kallberg Y."/>
            <person name="Tangrot J."/>
            <person name="Rosling A."/>
        </authorList>
    </citation>
    <scope>NUCLEOTIDE SEQUENCE</scope>
    <source>
        <strain evidence="1">CL356</strain>
    </source>
</reference>